<dbReference type="Gene3D" id="3.40.190.10">
    <property type="entry name" value="Periplasmic binding protein-like II"/>
    <property type="match status" value="2"/>
</dbReference>
<evidence type="ECO:0000256" key="2">
    <source>
        <dbReference type="SAM" id="SignalP"/>
    </source>
</evidence>
<dbReference type="GO" id="GO:0030976">
    <property type="term" value="F:thiamine pyrophosphate binding"/>
    <property type="evidence" value="ECO:0007669"/>
    <property type="project" value="TreeGrafter"/>
</dbReference>
<keyword evidence="1 2" id="KW-0732">Signal</keyword>
<dbReference type="GO" id="GO:0015888">
    <property type="term" value="P:thiamine transport"/>
    <property type="evidence" value="ECO:0007669"/>
    <property type="project" value="TreeGrafter"/>
</dbReference>
<dbReference type="SUPFAM" id="SSF53850">
    <property type="entry name" value="Periplasmic binding protein-like II"/>
    <property type="match status" value="1"/>
</dbReference>
<evidence type="ECO:0000256" key="1">
    <source>
        <dbReference type="ARBA" id="ARBA00022729"/>
    </source>
</evidence>
<reference evidence="3 4" key="1">
    <citation type="submission" date="2016-06" db="EMBL/GenBank/DDBJ databases">
        <authorList>
            <person name="Kjaerup R.B."/>
            <person name="Dalgaard T.S."/>
            <person name="Juul-Madsen H.R."/>
        </authorList>
    </citation>
    <scope>NUCLEOTIDE SEQUENCE [LARGE SCALE GENOMIC DNA]</scope>
    <source>
        <strain evidence="3 4">DSM 16361</strain>
    </source>
</reference>
<dbReference type="GO" id="GO:0030975">
    <property type="term" value="F:thiamine binding"/>
    <property type="evidence" value="ECO:0007669"/>
    <property type="project" value="TreeGrafter"/>
</dbReference>
<feature type="chain" id="PRO_5012172651" evidence="2">
    <location>
        <begin position="24"/>
        <end position="328"/>
    </location>
</feature>
<feature type="signal peptide" evidence="2">
    <location>
        <begin position="1"/>
        <end position="23"/>
    </location>
</feature>
<dbReference type="EMBL" id="FLMQ01000055">
    <property type="protein sequence ID" value="SBP87459.1"/>
    <property type="molecule type" value="Genomic_DNA"/>
</dbReference>
<dbReference type="AlphaFoldDB" id="A0A238D2J6"/>
<gene>
    <name evidence="3" type="ORF">THIARS_60172</name>
</gene>
<proteinExistence type="predicted"/>
<name>A0A238D2J6_THIDL</name>
<accession>A0A238D2J6</accession>
<keyword evidence="4" id="KW-1185">Reference proteome</keyword>
<dbReference type="Pfam" id="PF13343">
    <property type="entry name" value="SBP_bac_6"/>
    <property type="match status" value="1"/>
</dbReference>
<dbReference type="PANTHER" id="PTHR30006">
    <property type="entry name" value="THIAMINE-BINDING PERIPLASMIC PROTEIN-RELATED"/>
    <property type="match status" value="1"/>
</dbReference>
<dbReference type="CDD" id="cd13547">
    <property type="entry name" value="PBP2_Fbp_like_2"/>
    <property type="match status" value="1"/>
</dbReference>
<dbReference type="PANTHER" id="PTHR30006:SF2">
    <property type="entry name" value="ABC TRANSPORTER SUBSTRATE-BINDING PROTEIN"/>
    <property type="match status" value="1"/>
</dbReference>
<dbReference type="Proteomes" id="UP000214566">
    <property type="component" value="Unassembled WGS sequence"/>
</dbReference>
<evidence type="ECO:0000313" key="3">
    <source>
        <dbReference type="EMBL" id="SBP87459.1"/>
    </source>
</evidence>
<dbReference type="PIRSF" id="PIRSF002825">
    <property type="entry name" value="CfbpA"/>
    <property type="match status" value="1"/>
</dbReference>
<evidence type="ECO:0000313" key="4">
    <source>
        <dbReference type="Proteomes" id="UP000214566"/>
    </source>
</evidence>
<sequence length="328" mass="34525">MKHKLLFAFALVLTAFFARMANAADLVVYSSAPASLAKALAAGYAKQSGQHVDLYTASTGKIMARLAAEAAQPHADVVILADWTAGLALANQGLVLPYRPDAILKTLRPQVNAPGPFLPVGADVVGLVVNTHLVGDKQAPQDWADLTNAKWRGQLTMPDPTLSGTASDFVIAYAAHEGQKGWAWLDALKANGCIWPGPNASALRPVEMGERSVMVAGVGHTALKAKLAGNSLDLIIPSSGVLLIPRPIIVMKSSHQAAAAERFVDFAMSPAGQADVAKSLLLPAVSSVPPAPVWPDSALSHVLPVDWAALTQQRKTVLARFSHQILGR</sequence>
<dbReference type="InterPro" id="IPR026045">
    <property type="entry name" value="Ferric-bd"/>
</dbReference>
<protein>
    <submittedName>
        <fullName evidence="3">Extracellular solute-binding protein family 1</fullName>
    </submittedName>
</protein>
<organism evidence="3 4">
    <name type="scientific">Thiomonas delicata</name>
    <name type="common">Thiomonas cuprina</name>
    <dbReference type="NCBI Taxonomy" id="364030"/>
    <lineage>
        <taxon>Bacteria</taxon>
        <taxon>Pseudomonadati</taxon>
        <taxon>Pseudomonadota</taxon>
        <taxon>Betaproteobacteria</taxon>
        <taxon>Burkholderiales</taxon>
        <taxon>Thiomonas</taxon>
    </lineage>
</organism>
<dbReference type="GO" id="GO:0030288">
    <property type="term" value="C:outer membrane-bounded periplasmic space"/>
    <property type="evidence" value="ECO:0007669"/>
    <property type="project" value="TreeGrafter"/>
</dbReference>